<organism evidence="2 3">
    <name type="scientific">Parvibaculum sedimenti</name>
    <dbReference type="NCBI Taxonomy" id="2608632"/>
    <lineage>
        <taxon>Bacteria</taxon>
        <taxon>Pseudomonadati</taxon>
        <taxon>Pseudomonadota</taxon>
        <taxon>Alphaproteobacteria</taxon>
        <taxon>Hyphomicrobiales</taxon>
        <taxon>Parvibaculaceae</taxon>
        <taxon>Parvibaculum</taxon>
    </lineage>
</organism>
<evidence type="ECO:0000313" key="3">
    <source>
        <dbReference type="Proteomes" id="UP000468901"/>
    </source>
</evidence>
<dbReference type="Pfam" id="PF01323">
    <property type="entry name" value="DSBA"/>
    <property type="match status" value="1"/>
</dbReference>
<dbReference type="AlphaFoldDB" id="A0A6N6VJE1"/>
<evidence type="ECO:0000259" key="1">
    <source>
        <dbReference type="Pfam" id="PF01323"/>
    </source>
</evidence>
<evidence type="ECO:0000313" key="2">
    <source>
        <dbReference type="EMBL" id="KAB7739039.1"/>
    </source>
</evidence>
<dbReference type="InterPro" id="IPR051924">
    <property type="entry name" value="GST_Kappa/NadH"/>
</dbReference>
<dbReference type="Proteomes" id="UP000468901">
    <property type="component" value="Unassembled WGS sequence"/>
</dbReference>
<reference evidence="2 3" key="1">
    <citation type="submission" date="2019-09" db="EMBL/GenBank/DDBJ databases">
        <title>Parvibaculum sedimenti sp. nov., isolated from sediment.</title>
        <authorList>
            <person name="Wang Y."/>
        </authorList>
    </citation>
    <scope>NUCLEOTIDE SEQUENCE [LARGE SCALE GENOMIC DNA]</scope>
    <source>
        <strain evidence="2 3">HXT-9</strain>
    </source>
</reference>
<keyword evidence="3" id="KW-1185">Reference proteome</keyword>
<sequence>MFYFEGEWYWGIDRLCHLEARLASIGLDSLPKGAAQIAPRRDMRLIAFPKGGPRLVIDYWFSFRSPYSWISFPRMKKLAHHYDAELRLRFILPMVMRGLPVPRVKRMYIMLDTKREAELAGIPFGTVVDPVGAGAERALAVLHRAMKLGRGEDFAELGQRAAFADGIDLASDAGLYDVARRAGLDEAAVKAALGDESWRPVAEENRKALFAAGLWGAPTFRVNDMPAHWGQDRFWALEEDILGILEGAKP</sequence>
<comment type="caution">
    <text evidence="2">The sequence shown here is derived from an EMBL/GenBank/DDBJ whole genome shotgun (WGS) entry which is preliminary data.</text>
</comment>
<dbReference type="EMBL" id="WESC01000014">
    <property type="protein sequence ID" value="KAB7739039.1"/>
    <property type="molecule type" value="Genomic_DNA"/>
</dbReference>
<dbReference type="PANTHER" id="PTHR42943">
    <property type="entry name" value="GLUTATHIONE S-TRANSFERASE KAPPA"/>
    <property type="match status" value="1"/>
</dbReference>
<dbReference type="GO" id="GO:0016491">
    <property type="term" value="F:oxidoreductase activity"/>
    <property type="evidence" value="ECO:0007669"/>
    <property type="project" value="InterPro"/>
</dbReference>
<protein>
    <recommendedName>
        <fullName evidence="1">DSBA-like thioredoxin domain-containing protein</fullName>
    </recommendedName>
</protein>
<feature type="domain" description="DSBA-like thioredoxin" evidence="1">
    <location>
        <begin position="56"/>
        <end position="241"/>
    </location>
</feature>
<name>A0A6N6VJE1_9HYPH</name>
<proteinExistence type="predicted"/>
<accession>A0A6N6VJE1</accession>
<gene>
    <name evidence="2" type="ORF">F2P47_14640</name>
</gene>
<dbReference type="SUPFAM" id="SSF52833">
    <property type="entry name" value="Thioredoxin-like"/>
    <property type="match status" value="1"/>
</dbReference>
<dbReference type="InterPro" id="IPR001853">
    <property type="entry name" value="DSBA-like_thioredoxin_dom"/>
</dbReference>
<dbReference type="PANTHER" id="PTHR42943:SF2">
    <property type="entry name" value="GLUTATHIONE S-TRANSFERASE KAPPA 1"/>
    <property type="match status" value="1"/>
</dbReference>
<dbReference type="InterPro" id="IPR036249">
    <property type="entry name" value="Thioredoxin-like_sf"/>
</dbReference>
<dbReference type="Gene3D" id="3.40.30.10">
    <property type="entry name" value="Glutaredoxin"/>
    <property type="match status" value="1"/>
</dbReference>